<accession>A0A452UST7</accession>
<dbReference type="AlphaFoldDB" id="A0A452UST7"/>
<evidence type="ECO:0000313" key="1">
    <source>
        <dbReference type="Ensembl" id="ENSUMAP00000024170"/>
    </source>
</evidence>
<organism evidence="1">
    <name type="scientific">Ursus maritimus</name>
    <name type="common">Polar bear</name>
    <name type="synonym">Thalarctos maritimus</name>
    <dbReference type="NCBI Taxonomy" id="29073"/>
    <lineage>
        <taxon>Eukaryota</taxon>
        <taxon>Metazoa</taxon>
        <taxon>Chordata</taxon>
        <taxon>Craniata</taxon>
        <taxon>Vertebrata</taxon>
        <taxon>Euteleostomi</taxon>
        <taxon>Mammalia</taxon>
        <taxon>Eutheria</taxon>
        <taxon>Laurasiatheria</taxon>
        <taxon>Carnivora</taxon>
        <taxon>Caniformia</taxon>
        <taxon>Ursidae</taxon>
        <taxon>Ursus</taxon>
    </lineage>
</organism>
<dbReference type="Ensembl" id="ENSUMAT00000028625.1">
    <property type="protein sequence ID" value="ENSUMAP00000024170.1"/>
    <property type="gene ID" value="ENSUMAG00000017609.1"/>
</dbReference>
<sequence length="111" mass="12891">HDPRTLGSSLKRVIPIVGLSESRPSERHGIFFEKALHENELLPRHQHELSEKKFQLEQNKMNFSTKITNGEVPRWLKQQARHLPFLLSANLSLGIFRGSEEIFVTTHRKVN</sequence>
<protein>
    <submittedName>
        <fullName evidence="1">Uncharacterized protein</fullName>
    </submittedName>
</protein>
<reference evidence="1" key="1">
    <citation type="submission" date="2019-03" db="UniProtKB">
        <authorList>
            <consortium name="Ensembl"/>
        </authorList>
    </citation>
    <scope>IDENTIFICATION</scope>
</reference>
<proteinExistence type="predicted"/>
<name>A0A452UST7_URSMA</name>